<evidence type="ECO:0000313" key="4">
    <source>
        <dbReference type="Proteomes" id="UP000069205"/>
    </source>
</evidence>
<feature type="compositionally biased region" description="Polar residues" evidence="1">
    <location>
        <begin position="102"/>
        <end position="111"/>
    </location>
</feature>
<dbReference type="AlphaFoldDB" id="A0A0K2GBU4"/>
<feature type="compositionally biased region" description="Basic and acidic residues" evidence="1">
    <location>
        <begin position="89"/>
        <end position="101"/>
    </location>
</feature>
<keyword evidence="2" id="KW-0732">Signal</keyword>
<accession>A0A0K2GBU4</accession>
<evidence type="ECO:0000256" key="1">
    <source>
        <dbReference type="SAM" id="MobiDB-lite"/>
    </source>
</evidence>
<proteinExistence type="predicted"/>
<feature type="signal peptide" evidence="2">
    <location>
        <begin position="1"/>
        <end position="25"/>
    </location>
</feature>
<gene>
    <name evidence="3" type="ORF">NITMOv2_1996</name>
</gene>
<feature type="compositionally biased region" description="Low complexity" evidence="1">
    <location>
        <begin position="25"/>
        <end position="36"/>
    </location>
</feature>
<dbReference type="Proteomes" id="UP000069205">
    <property type="component" value="Chromosome"/>
</dbReference>
<feature type="region of interest" description="Disordered" evidence="1">
    <location>
        <begin position="21"/>
        <end position="111"/>
    </location>
</feature>
<feature type="chain" id="PRO_5005476683" description="Anti-sigma-28 factor FlgM C-terminal domain-containing protein" evidence="2">
    <location>
        <begin position="26"/>
        <end position="111"/>
    </location>
</feature>
<dbReference type="STRING" id="42253.NITMOv2_1996"/>
<sequence>MKSAAMAAALVGVALSVGFDPPSLAAATGSAGSRGSALDHPPQAKPKSRKPAAAPRPSDQPSQPPLSREFLEERLRRGQMDEPIAQGRISERLEQFYRDSSEQSASKDSGR</sequence>
<name>A0A0K2GBU4_NITMO</name>
<protein>
    <recommendedName>
        <fullName evidence="5">Anti-sigma-28 factor FlgM C-terminal domain-containing protein</fullName>
    </recommendedName>
</protein>
<dbReference type="KEGG" id="nmv:NITMOv2_1996"/>
<organism evidence="3 4">
    <name type="scientific">Nitrospira moscoviensis</name>
    <dbReference type="NCBI Taxonomy" id="42253"/>
    <lineage>
        <taxon>Bacteria</taxon>
        <taxon>Pseudomonadati</taxon>
        <taxon>Nitrospirota</taxon>
        <taxon>Nitrospiria</taxon>
        <taxon>Nitrospirales</taxon>
        <taxon>Nitrospiraceae</taxon>
        <taxon>Nitrospira</taxon>
    </lineage>
</organism>
<evidence type="ECO:0008006" key="5">
    <source>
        <dbReference type="Google" id="ProtNLM"/>
    </source>
</evidence>
<dbReference type="PATRIC" id="fig|42253.5.peg.1967"/>
<reference evidence="3 4" key="1">
    <citation type="journal article" date="2015" name="Proc. Natl. Acad. Sci. U.S.A.">
        <title>Expanded metabolic versatility of ubiquitous nitrite-oxidizing bacteria from the genus Nitrospira.</title>
        <authorList>
            <person name="Koch H."/>
            <person name="Lucker S."/>
            <person name="Albertsen M."/>
            <person name="Kitzinger K."/>
            <person name="Herbold C."/>
            <person name="Spieck E."/>
            <person name="Nielsen P.H."/>
            <person name="Wagner M."/>
            <person name="Daims H."/>
        </authorList>
    </citation>
    <scope>NUCLEOTIDE SEQUENCE [LARGE SCALE GENOMIC DNA]</scope>
    <source>
        <strain evidence="3 4">NSP M-1</strain>
    </source>
</reference>
<evidence type="ECO:0000313" key="3">
    <source>
        <dbReference type="EMBL" id="ALA58413.1"/>
    </source>
</evidence>
<evidence type="ECO:0000256" key="2">
    <source>
        <dbReference type="SAM" id="SignalP"/>
    </source>
</evidence>
<dbReference type="EMBL" id="CP011801">
    <property type="protein sequence ID" value="ALA58413.1"/>
    <property type="molecule type" value="Genomic_DNA"/>
</dbReference>
<keyword evidence="4" id="KW-1185">Reference proteome</keyword>
<feature type="compositionally biased region" description="Basic and acidic residues" evidence="1">
    <location>
        <begin position="69"/>
        <end position="80"/>
    </location>
</feature>